<keyword evidence="4 6" id="KW-1133">Transmembrane helix</keyword>
<evidence type="ECO:0000256" key="3">
    <source>
        <dbReference type="ARBA" id="ARBA00022692"/>
    </source>
</evidence>
<feature type="domain" description="ABC3 transporter permease C-terminal" evidence="7">
    <location>
        <begin position="590"/>
        <end position="698"/>
    </location>
</feature>
<feature type="transmembrane region" description="Helical" evidence="6">
    <location>
        <begin position="187"/>
        <end position="206"/>
    </location>
</feature>
<sequence length="711" mass="71211">MNLSAARLALLGSRASLGRLLGIGAGIALGVAAFLLLWGAGGGLEDREQRTAWLYTQGSEEARALGAGEALWAPSTDYHRGVPITRRDIAAGPGTRVTVPGLGAPPSPGAYYASPALAELVAATPSAELGDRYGVLAGTLPPSALPGPDALVAVKGAAPERVASLATATVITALDTQAAQRGGSYRTVMLIGGVAVFFPVLLLVGITTRLGAAARAESFATLRLIGATPGALARLAAWEMGTVALAGGAAGVLLAWALRPVAALLPVGDGRLYATALAVSPATAALTVGVTAAVAAVAAAWRIHRAGIGPLGAARQRRERVPTAWRALPLAAGLAVMATATLRGDAFSSATRQVLLFGGFVLTTAGIAVVGPWLTLLAGRLLERRAGGAAGAIAGGRIRATPGAAFRSVAGMVVAVFTVSVFAGSASSVDRVTTPDTGPGRSPVHSLFAGIASGAAEPGVLRAAASGAQRLIVAYGPPEREFLAVSADDARALGFPVASGTRYLRFEPGSFLAARSDAPAASRPIPGLRGLAPSMAFALTDGTPAGLERARTALDSSGLTTVPALSRGDLADLGLRGAVGNLARLAYLGVFVAILVAGVSLAVSTAAAMLDRRRVLGLMRLMGMPPGVLRRVIAYETAVPLAAVVLLSSAAGFGVAWLILEGLTADRLTMGAPDPVFFLTLAVGLLLTAAATGAAASLVGRGTGAAATRFE</sequence>
<protein>
    <submittedName>
        <fullName evidence="8">FtsX-like permease family protein</fullName>
    </submittedName>
</protein>
<feature type="transmembrane region" description="Helical" evidence="6">
    <location>
        <begin position="676"/>
        <end position="699"/>
    </location>
</feature>
<feature type="transmembrane region" description="Helical" evidence="6">
    <location>
        <begin position="282"/>
        <end position="303"/>
    </location>
</feature>
<feature type="transmembrane region" description="Helical" evidence="6">
    <location>
        <begin position="354"/>
        <end position="376"/>
    </location>
</feature>
<evidence type="ECO:0000313" key="9">
    <source>
        <dbReference type="Proteomes" id="UP000272400"/>
    </source>
</evidence>
<feature type="transmembrane region" description="Helical" evidence="6">
    <location>
        <begin position="632"/>
        <end position="660"/>
    </location>
</feature>
<dbReference type="AlphaFoldDB" id="A0A3N1D5B7"/>
<dbReference type="InterPro" id="IPR003838">
    <property type="entry name" value="ABC3_permease_C"/>
</dbReference>
<feature type="transmembrane region" description="Helical" evidence="6">
    <location>
        <begin position="20"/>
        <end position="40"/>
    </location>
</feature>
<dbReference type="OrthoDB" id="4871813at2"/>
<keyword evidence="2" id="KW-1003">Cell membrane</keyword>
<accession>A0A3N1D5B7</accession>
<proteinExistence type="predicted"/>
<feature type="domain" description="ABC3 transporter permease C-terminal" evidence="7">
    <location>
        <begin position="196"/>
        <end position="301"/>
    </location>
</feature>
<evidence type="ECO:0000256" key="5">
    <source>
        <dbReference type="ARBA" id="ARBA00023136"/>
    </source>
</evidence>
<feature type="transmembrane region" description="Helical" evidence="6">
    <location>
        <begin position="218"/>
        <end position="236"/>
    </location>
</feature>
<evidence type="ECO:0000313" key="8">
    <source>
        <dbReference type="EMBL" id="ROO88646.1"/>
    </source>
</evidence>
<dbReference type="EMBL" id="RJKE01000001">
    <property type="protein sequence ID" value="ROO88646.1"/>
    <property type="molecule type" value="Genomic_DNA"/>
</dbReference>
<keyword evidence="3 6" id="KW-0812">Transmembrane</keyword>
<evidence type="ECO:0000256" key="2">
    <source>
        <dbReference type="ARBA" id="ARBA00022475"/>
    </source>
</evidence>
<dbReference type="Proteomes" id="UP000272400">
    <property type="component" value="Unassembled WGS sequence"/>
</dbReference>
<keyword evidence="5 6" id="KW-0472">Membrane</keyword>
<evidence type="ECO:0000259" key="7">
    <source>
        <dbReference type="Pfam" id="PF02687"/>
    </source>
</evidence>
<feature type="transmembrane region" description="Helical" evidence="6">
    <location>
        <begin position="324"/>
        <end position="342"/>
    </location>
</feature>
<feature type="transmembrane region" description="Helical" evidence="6">
    <location>
        <begin position="243"/>
        <end position="262"/>
    </location>
</feature>
<evidence type="ECO:0000256" key="1">
    <source>
        <dbReference type="ARBA" id="ARBA00004651"/>
    </source>
</evidence>
<dbReference type="Pfam" id="PF02687">
    <property type="entry name" value="FtsX"/>
    <property type="match status" value="2"/>
</dbReference>
<dbReference type="GO" id="GO:0005886">
    <property type="term" value="C:plasma membrane"/>
    <property type="evidence" value="ECO:0007669"/>
    <property type="project" value="UniProtKB-SubCell"/>
</dbReference>
<reference evidence="8 9" key="1">
    <citation type="submission" date="2018-11" db="EMBL/GenBank/DDBJ databases">
        <title>Sequencing the genomes of 1000 actinobacteria strains.</title>
        <authorList>
            <person name="Klenk H.-P."/>
        </authorList>
    </citation>
    <scope>NUCLEOTIDE SEQUENCE [LARGE SCALE GENOMIC DNA]</scope>
    <source>
        <strain evidence="8 9">DSM 44254</strain>
    </source>
</reference>
<evidence type="ECO:0000256" key="4">
    <source>
        <dbReference type="ARBA" id="ARBA00022989"/>
    </source>
</evidence>
<feature type="transmembrane region" description="Helical" evidence="6">
    <location>
        <begin position="404"/>
        <end position="423"/>
    </location>
</feature>
<comment type="caution">
    <text evidence="8">The sequence shown here is derived from an EMBL/GenBank/DDBJ whole genome shotgun (WGS) entry which is preliminary data.</text>
</comment>
<evidence type="ECO:0000256" key="6">
    <source>
        <dbReference type="SAM" id="Phobius"/>
    </source>
</evidence>
<name>A0A3N1D5B7_9ACTN</name>
<keyword evidence="9" id="KW-1185">Reference proteome</keyword>
<comment type="subcellular location">
    <subcellularLocation>
        <location evidence="1">Cell membrane</location>
        <topology evidence="1">Multi-pass membrane protein</topology>
    </subcellularLocation>
</comment>
<organism evidence="8 9">
    <name type="scientific">Actinocorallia herbida</name>
    <dbReference type="NCBI Taxonomy" id="58109"/>
    <lineage>
        <taxon>Bacteria</taxon>
        <taxon>Bacillati</taxon>
        <taxon>Actinomycetota</taxon>
        <taxon>Actinomycetes</taxon>
        <taxon>Streptosporangiales</taxon>
        <taxon>Thermomonosporaceae</taxon>
        <taxon>Actinocorallia</taxon>
    </lineage>
</organism>
<dbReference type="RefSeq" id="WP_123667859.1">
    <property type="nucleotide sequence ID" value="NZ_RJKE01000001.1"/>
</dbReference>
<feature type="transmembrane region" description="Helical" evidence="6">
    <location>
        <begin position="585"/>
        <end position="611"/>
    </location>
</feature>
<gene>
    <name evidence="8" type="ORF">EDD29_6320</name>
</gene>